<keyword evidence="2" id="KW-1185">Reference proteome</keyword>
<gene>
    <name evidence="1" type="ORF">SCAR479_06717</name>
</gene>
<reference evidence="1 2" key="1">
    <citation type="submission" date="2024-02" db="EMBL/GenBank/DDBJ databases">
        <title>First draft genome assembly of two strains of Seiridium cardinale.</title>
        <authorList>
            <person name="Emiliani G."/>
            <person name="Scali E."/>
        </authorList>
    </citation>
    <scope>NUCLEOTIDE SEQUENCE [LARGE SCALE GENOMIC DNA]</scope>
    <source>
        <strain evidence="1 2">BM-138-000479</strain>
    </source>
</reference>
<evidence type="ECO:0000313" key="1">
    <source>
        <dbReference type="EMBL" id="KAK9776672.1"/>
    </source>
</evidence>
<accession>A0ABR2XSF3</accession>
<dbReference type="Proteomes" id="UP001465668">
    <property type="component" value="Unassembled WGS sequence"/>
</dbReference>
<evidence type="ECO:0000313" key="2">
    <source>
        <dbReference type="Proteomes" id="UP001465668"/>
    </source>
</evidence>
<dbReference type="EMBL" id="JARVKM010000026">
    <property type="protein sequence ID" value="KAK9776672.1"/>
    <property type="molecule type" value="Genomic_DNA"/>
</dbReference>
<organism evidence="1 2">
    <name type="scientific">Seiridium cardinale</name>
    <dbReference type="NCBI Taxonomy" id="138064"/>
    <lineage>
        <taxon>Eukaryota</taxon>
        <taxon>Fungi</taxon>
        <taxon>Dikarya</taxon>
        <taxon>Ascomycota</taxon>
        <taxon>Pezizomycotina</taxon>
        <taxon>Sordariomycetes</taxon>
        <taxon>Xylariomycetidae</taxon>
        <taxon>Amphisphaeriales</taxon>
        <taxon>Sporocadaceae</taxon>
        <taxon>Seiridium</taxon>
    </lineage>
</organism>
<proteinExistence type="predicted"/>
<name>A0ABR2XSF3_9PEZI</name>
<sequence>MQQICSYPTVYACYETPQTLLAIGKGSAWSRHGPVFGSLQEDRLASSGPADEIGNDCIFTSGHVRIGDRKIAGAKGLMRACHSARPKLRASQETLQKRPWRQASGDTEDTSLSRVTKLFTKLFTARPRSNVVLVMKDQFW</sequence>
<comment type="caution">
    <text evidence="1">The sequence shown here is derived from an EMBL/GenBank/DDBJ whole genome shotgun (WGS) entry which is preliminary data.</text>
</comment>
<protein>
    <submittedName>
        <fullName evidence="1">Uncharacterized protein</fullName>
    </submittedName>
</protein>